<gene>
    <name evidence="5" type="ORF">K6Y31_03610</name>
</gene>
<feature type="domain" description="2Fe-2S ferredoxin-type" evidence="3">
    <location>
        <begin position="1"/>
        <end position="88"/>
    </location>
</feature>
<dbReference type="Pfam" id="PF00175">
    <property type="entry name" value="NAD_binding_1"/>
    <property type="match status" value="1"/>
</dbReference>
<evidence type="ECO:0000313" key="5">
    <source>
        <dbReference type="EMBL" id="MCE2593898.1"/>
    </source>
</evidence>
<dbReference type="SUPFAM" id="SSF63380">
    <property type="entry name" value="Riboflavin synthase domain-like"/>
    <property type="match status" value="1"/>
</dbReference>
<reference evidence="5 6" key="1">
    <citation type="journal article" date="2022" name="Environ. Microbiol. Rep.">
        <title>Eco-phylogenetic analyses reveal divergent evolution of vitamin B12 metabolism in the marine bacterial family 'Psychromonadaceae'.</title>
        <authorList>
            <person name="Jin X."/>
            <person name="Yang Y."/>
            <person name="Cao H."/>
            <person name="Gao B."/>
            <person name="Zhao Z."/>
        </authorList>
    </citation>
    <scope>NUCLEOTIDE SEQUENCE [LARGE SCALE GENOMIC DNA]</scope>
    <source>
        <strain evidence="5 6">MKS20</strain>
    </source>
</reference>
<dbReference type="InterPro" id="IPR017938">
    <property type="entry name" value="Riboflavin_synthase-like_b-brl"/>
</dbReference>
<accession>A0ABS8W814</accession>
<dbReference type="PANTHER" id="PTHR47354">
    <property type="entry name" value="NADH OXIDOREDUCTASE HCR"/>
    <property type="match status" value="1"/>
</dbReference>
<keyword evidence="1" id="KW-0830">Ubiquinone</keyword>
<dbReference type="Gene3D" id="2.40.30.10">
    <property type="entry name" value="Translation factors"/>
    <property type="match status" value="1"/>
</dbReference>
<dbReference type="InterPro" id="IPR036010">
    <property type="entry name" value="2Fe-2S_ferredoxin-like_sf"/>
</dbReference>
<name>A0ABS8W814_9GAMM</name>
<evidence type="ECO:0000259" key="3">
    <source>
        <dbReference type="PROSITE" id="PS51085"/>
    </source>
</evidence>
<comment type="caution">
    <text evidence="5">The sequence shown here is derived from an EMBL/GenBank/DDBJ whole genome shotgun (WGS) entry which is preliminary data.</text>
</comment>
<organism evidence="5 6">
    <name type="scientific">Motilimonas cestriensis</name>
    <dbReference type="NCBI Taxonomy" id="2742685"/>
    <lineage>
        <taxon>Bacteria</taxon>
        <taxon>Pseudomonadati</taxon>
        <taxon>Pseudomonadota</taxon>
        <taxon>Gammaproteobacteria</taxon>
        <taxon>Alteromonadales</taxon>
        <taxon>Alteromonadales genera incertae sedis</taxon>
        <taxon>Motilimonas</taxon>
    </lineage>
</organism>
<evidence type="ECO:0000256" key="2">
    <source>
        <dbReference type="ARBA" id="ARBA00034078"/>
    </source>
</evidence>
<dbReference type="InterPro" id="IPR001433">
    <property type="entry name" value="OxRdtase_FAD/NAD-bd"/>
</dbReference>
<evidence type="ECO:0000259" key="4">
    <source>
        <dbReference type="PROSITE" id="PS51384"/>
    </source>
</evidence>
<dbReference type="InterPro" id="IPR050415">
    <property type="entry name" value="MRET"/>
</dbReference>
<dbReference type="PANTHER" id="PTHR47354:SF5">
    <property type="entry name" value="PROTEIN RFBI"/>
    <property type="match status" value="1"/>
</dbReference>
<comment type="cofactor">
    <cofactor evidence="2">
        <name>[2Fe-2S] cluster</name>
        <dbReference type="ChEBI" id="CHEBI:190135"/>
    </cofactor>
</comment>
<dbReference type="Proteomes" id="UP001201273">
    <property type="component" value="Unassembled WGS sequence"/>
</dbReference>
<dbReference type="CDD" id="cd00207">
    <property type="entry name" value="fer2"/>
    <property type="match status" value="1"/>
</dbReference>
<dbReference type="Gene3D" id="3.10.20.30">
    <property type="match status" value="1"/>
</dbReference>
<dbReference type="InterPro" id="IPR012675">
    <property type="entry name" value="Beta-grasp_dom_sf"/>
</dbReference>
<dbReference type="InterPro" id="IPR001041">
    <property type="entry name" value="2Fe-2S_ferredoxin-type"/>
</dbReference>
<dbReference type="SUPFAM" id="SSF52343">
    <property type="entry name" value="Ferredoxin reductase-like, C-terminal NADP-linked domain"/>
    <property type="match status" value="1"/>
</dbReference>
<dbReference type="EMBL" id="JAIMJA010000003">
    <property type="protein sequence ID" value="MCE2593898.1"/>
    <property type="molecule type" value="Genomic_DNA"/>
</dbReference>
<dbReference type="Pfam" id="PF00970">
    <property type="entry name" value="FAD_binding_6"/>
    <property type="match status" value="1"/>
</dbReference>
<dbReference type="InterPro" id="IPR017927">
    <property type="entry name" value="FAD-bd_FR_type"/>
</dbReference>
<dbReference type="Pfam" id="PF00111">
    <property type="entry name" value="Fer2"/>
    <property type="match status" value="1"/>
</dbReference>
<dbReference type="Gene3D" id="3.40.50.80">
    <property type="entry name" value="Nucleotide-binding domain of ferredoxin-NADP reductase (FNR) module"/>
    <property type="match status" value="1"/>
</dbReference>
<protein>
    <submittedName>
        <fullName evidence="5">2Fe-2S iron-sulfur cluster binding domain-containing protein</fullName>
    </submittedName>
</protein>
<dbReference type="RefSeq" id="WP_233051487.1">
    <property type="nucleotide sequence ID" value="NZ_JAIMJA010000003.1"/>
</dbReference>
<proteinExistence type="predicted"/>
<evidence type="ECO:0000256" key="1">
    <source>
        <dbReference type="ARBA" id="ARBA00023075"/>
    </source>
</evidence>
<sequence>MKKLIFNGQTYPLDPAHSVLDNLLAAGVNIPHSCRTGICQSCILQKISGDVDSEAQHGLREALAMQDYFKTCCAFCDSDIELTSGKRADFLGRAVITEKRLLNNRVCLLEIEPANPIYYHAGQFLNIRRDDGETRSYSIASLPSRAGALEFHIERMKNGTLSNWLFDEAKVGDCLDIQGPYGRSFYRTTPNNMNILLVANDCALAPALGVIRDALDSGFKGQVYLYHGSSNLDGLYFHDQLITMDEAVDNFHYRACLDDSTQVRDDLPTGYYQGNMAELALSRFAHLQAFKVFLFGEPKMVRNTKEAVIKAGALIENVFIDPFDYRDLRKIKRPTKAA</sequence>
<dbReference type="InterPro" id="IPR008333">
    <property type="entry name" value="Cbr1-like_FAD-bd_dom"/>
</dbReference>
<dbReference type="PROSITE" id="PS51384">
    <property type="entry name" value="FAD_FR"/>
    <property type="match status" value="1"/>
</dbReference>
<dbReference type="PROSITE" id="PS51085">
    <property type="entry name" value="2FE2S_FER_2"/>
    <property type="match status" value="1"/>
</dbReference>
<feature type="domain" description="FAD-binding FR-type" evidence="4">
    <location>
        <begin position="89"/>
        <end position="187"/>
    </location>
</feature>
<dbReference type="SUPFAM" id="SSF54292">
    <property type="entry name" value="2Fe-2S ferredoxin-like"/>
    <property type="match status" value="1"/>
</dbReference>
<keyword evidence="6" id="KW-1185">Reference proteome</keyword>
<evidence type="ECO:0000313" key="6">
    <source>
        <dbReference type="Proteomes" id="UP001201273"/>
    </source>
</evidence>
<dbReference type="InterPro" id="IPR039261">
    <property type="entry name" value="FNR_nucleotide-bd"/>
</dbReference>